<sequence>MKKSILMLSALCMLIVASCKKDKTDDKVADCLLTESTYTGEDGHTRNSIFTYNTEGKVIKVKGGEGGPNDDLEVTYTYSNSKIIEVQTQHGQSFTITYTLDGQGRIVHQTNEQGYVDTYIYNAEGYLVEIQGYNADATAAYNSKYSYTNGNLTSINSGNSYTINYIYGAELANDNFVNEEEFPFDSVLRKFFGKTSKNLVSKLVESSSSGNPFEETYTYEKDANGNITKVSALSNDGDSYALVSKYTCK</sequence>
<dbReference type="Proteomes" id="UP000309594">
    <property type="component" value="Unassembled WGS sequence"/>
</dbReference>
<dbReference type="EMBL" id="SWDX01000001">
    <property type="protein sequence ID" value="TKC65306.1"/>
    <property type="molecule type" value="Genomic_DNA"/>
</dbReference>
<evidence type="ECO:0000313" key="1">
    <source>
        <dbReference type="EMBL" id="TKC65306.1"/>
    </source>
</evidence>
<evidence type="ECO:0000313" key="2">
    <source>
        <dbReference type="Proteomes" id="UP000309594"/>
    </source>
</evidence>
<reference evidence="1 2" key="1">
    <citation type="submission" date="2019-04" db="EMBL/GenBank/DDBJ databases">
        <title>Pedobacter sp. RP-1-16 sp. nov., isolated from Arctic soil.</title>
        <authorList>
            <person name="Dahal R.H."/>
            <person name="Kim D.-U."/>
        </authorList>
    </citation>
    <scope>NUCLEOTIDE SEQUENCE [LARGE SCALE GENOMIC DNA]</scope>
    <source>
        <strain evidence="1 2">RP-1-16</strain>
    </source>
</reference>
<name>A0A4V5PDN0_9SPHI</name>
<protein>
    <submittedName>
        <fullName evidence="1">DUF4595 domain-containing protein</fullName>
    </submittedName>
</protein>
<dbReference type="AlphaFoldDB" id="A0A4V5PDN0"/>
<dbReference type="CDD" id="cd12871">
    <property type="entry name" value="Bacuni_01323_like"/>
    <property type="match status" value="1"/>
</dbReference>
<dbReference type="PROSITE" id="PS51257">
    <property type="entry name" value="PROKAR_LIPOPROTEIN"/>
    <property type="match status" value="1"/>
</dbReference>
<accession>A0A4V5PDN0</accession>
<organism evidence="1 2">
    <name type="scientific">Pedobacter hiemivivus</name>
    <dbReference type="NCBI Taxonomy" id="2530454"/>
    <lineage>
        <taxon>Bacteria</taxon>
        <taxon>Pseudomonadati</taxon>
        <taxon>Bacteroidota</taxon>
        <taxon>Sphingobacteriia</taxon>
        <taxon>Sphingobacteriales</taxon>
        <taxon>Sphingobacteriaceae</taxon>
        <taxon>Pedobacter</taxon>
    </lineage>
</organism>
<dbReference type="Gene3D" id="2.180.10.10">
    <property type="entry name" value="RHS repeat-associated core"/>
    <property type="match status" value="1"/>
</dbReference>
<gene>
    <name evidence="1" type="ORF">FBD94_01770</name>
</gene>
<proteinExistence type="predicted"/>
<comment type="caution">
    <text evidence="1">The sequence shown here is derived from an EMBL/GenBank/DDBJ whole genome shotgun (WGS) entry which is preliminary data.</text>
</comment>